<comment type="caution">
    <text evidence="1">The sequence shown here is derived from an EMBL/GenBank/DDBJ whole genome shotgun (WGS) entry which is preliminary data.</text>
</comment>
<accession>A0A7W8DDZ9</accession>
<evidence type="ECO:0000313" key="1">
    <source>
        <dbReference type="EMBL" id="MBB5015436.1"/>
    </source>
</evidence>
<reference evidence="1 2" key="1">
    <citation type="submission" date="2020-08" db="EMBL/GenBank/DDBJ databases">
        <title>Genomic Encyclopedia of Type Strains, Phase IV (KMG-IV): sequencing the most valuable type-strain genomes for metagenomic binning, comparative biology and taxonomic classification.</title>
        <authorList>
            <person name="Goeker M."/>
        </authorList>
    </citation>
    <scope>NUCLEOTIDE SEQUENCE [LARGE SCALE GENOMIC DNA]</scope>
    <source>
        <strain evidence="1 2">DSM 25897</strain>
    </source>
</reference>
<name>A0A7W8DDZ9_9GAMM</name>
<sequence>MRWFDTEPVLAALVAGLSEEMQHLRAELAYHLVRAA</sequence>
<keyword evidence="2" id="KW-1185">Reference proteome</keyword>
<gene>
    <name evidence="1" type="ORF">HNQ58_001334</name>
</gene>
<proteinExistence type="predicted"/>
<dbReference type="AlphaFoldDB" id="A0A7W8DDZ9"/>
<evidence type="ECO:0000313" key="2">
    <source>
        <dbReference type="Proteomes" id="UP000519004"/>
    </source>
</evidence>
<dbReference type="EMBL" id="JACHHX010000007">
    <property type="protein sequence ID" value="MBB5015436.1"/>
    <property type="molecule type" value="Genomic_DNA"/>
</dbReference>
<dbReference type="Proteomes" id="UP000519004">
    <property type="component" value="Unassembled WGS sequence"/>
</dbReference>
<protein>
    <submittedName>
        <fullName evidence="1">Uncharacterized protein</fullName>
    </submittedName>
</protein>
<organism evidence="1 2">
    <name type="scientific">Rehaibacterium terrae</name>
    <dbReference type="NCBI Taxonomy" id="1341696"/>
    <lineage>
        <taxon>Bacteria</taxon>
        <taxon>Pseudomonadati</taxon>
        <taxon>Pseudomonadota</taxon>
        <taxon>Gammaproteobacteria</taxon>
        <taxon>Lysobacterales</taxon>
        <taxon>Lysobacteraceae</taxon>
        <taxon>Rehaibacterium</taxon>
    </lineage>
</organism>